<proteinExistence type="predicted"/>
<dbReference type="EMBL" id="JAVCWF010000001">
    <property type="protein sequence ID" value="MDQ7937979.1"/>
    <property type="molecule type" value="Genomic_DNA"/>
</dbReference>
<dbReference type="Pfam" id="PF10012">
    <property type="entry name" value="DUF2255"/>
    <property type="match status" value="1"/>
</dbReference>
<dbReference type="Proteomes" id="UP001227831">
    <property type="component" value="Unassembled WGS sequence"/>
</dbReference>
<protein>
    <submittedName>
        <fullName evidence="1">DUF2255 family protein</fullName>
    </submittedName>
</protein>
<organism evidence="1 2">
    <name type="scientific">Lactiplantibacillus brownii</name>
    <dbReference type="NCBI Taxonomy" id="3069269"/>
    <lineage>
        <taxon>Bacteria</taxon>
        <taxon>Bacillati</taxon>
        <taxon>Bacillota</taxon>
        <taxon>Bacilli</taxon>
        <taxon>Lactobacillales</taxon>
        <taxon>Lactobacillaceae</taxon>
        <taxon>Lactiplantibacillus</taxon>
    </lineage>
</organism>
<evidence type="ECO:0000313" key="1">
    <source>
        <dbReference type="EMBL" id="MDQ7937979.1"/>
    </source>
</evidence>
<gene>
    <name evidence="1" type="ORF">RA086_10195</name>
</gene>
<keyword evidence="2" id="KW-1185">Reference proteome</keyword>
<dbReference type="InterPro" id="IPR016888">
    <property type="entry name" value="UCP028498"/>
</dbReference>
<dbReference type="RefSeq" id="WP_308703686.1">
    <property type="nucleotide sequence ID" value="NZ_AP027463.1"/>
</dbReference>
<sequence length="125" mass="14121">MSNWTPKQLKAFATADDMHVSPFYQNGKTYGTPTWIWSVVVGDDLYVRAWNGQQSRWYQSARQQQAGRIALAGQQYEVRYQPVTTDDQLTQAISQAYEKKYAGSPYLPPMLAAGPVSATVRLDLK</sequence>
<accession>A0ABU1AAI8</accession>
<evidence type="ECO:0000313" key="2">
    <source>
        <dbReference type="Proteomes" id="UP001227831"/>
    </source>
</evidence>
<comment type="caution">
    <text evidence="1">The sequence shown here is derived from an EMBL/GenBank/DDBJ whole genome shotgun (WGS) entry which is preliminary data.</text>
</comment>
<dbReference type="PIRSF" id="PIRSF028498">
    <property type="entry name" value="UCP028498"/>
    <property type="match status" value="1"/>
</dbReference>
<reference evidence="1 2" key="1">
    <citation type="journal article" date="2023" name="Int. J. Syst. Evol. Microbiol.">
        <title>Lactiplantibacillus brownii sp. nov., a novel psychrotolerant species isolated from sauerkraut.</title>
        <authorList>
            <person name="Heng Y.C."/>
            <person name="Silvaraju S."/>
            <person name="Lee J.K.Y."/>
            <person name="Kittelmann S."/>
        </authorList>
    </citation>
    <scope>NUCLEOTIDE SEQUENCE [LARGE SCALE GENOMIC DNA]</scope>
    <source>
        <strain evidence="1 2">WILCCON 0030</strain>
    </source>
</reference>
<name>A0ABU1AAI8_9LACO</name>